<dbReference type="PANTHER" id="PTHR10938">
    <property type="entry name" value="TRANSLATION INITIATION FACTOR IF-3"/>
    <property type="match status" value="1"/>
</dbReference>
<name>A0A835U391_VANPL</name>
<dbReference type="InterPro" id="IPR019814">
    <property type="entry name" value="Translation_initiation_fac_3_N"/>
</dbReference>
<dbReference type="OrthoDB" id="21573at2759"/>
<dbReference type="Pfam" id="PF05198">
    <property type="entry name" value="IF3_N"/>
    <property type="match status" value="1"/>
</dbReference>
<accession>A0A835U391</accession>
<evidence type="ECO:0000313" key="2">
    <source>
        <dbReference type="EMBL" id="KAG0447909.1"/>
    </source>
</evidence>
<organism evidence="2 3">
    <name type="scientific">Vanilla planifolia</name>
    <name type="common">Vanilla</name>
    <dbReference type="NCBI Taxonomy" id="51239"/>
    <lineage>
        <taxon>Eukaryota</taxon>
        <taxon>Viridiplantae</taxon>
        <taxon>Streptophyta</taxon>
        <taxon>Embryophyta</taxon>
        <taxon>Tracheophyta</taxon>
        <taxon>Spermatophyta</taxon>
        <taxon>Magnoliopsida</taxon>
        <taxon>Liliopsida</taxon>
        <taxon>Asparagales</taxon>
        <taxon>Orchidaceae</taxon>
        <taxon>Vanilloideae</taxon>
        <taxon>Vanilleae</taxon>
        <taxon>Vanilla</taxon>
    </lineage>
</organism>
<dbReference type="GO" id="GO:0043022">
    <property type="term" value="F:ribosome binding"/>
    <property type="evidence" value="ECO:0007669"/>
    <property type="project" value="TreeGrafter"/>
</dbReference>
<evidence type="ECO:0000313" key="3">
    <source>
        <dbReference type="Proteomes" id="UP000639772"/>
    </source>
</evidence>
<feature type="non-terminal residue" evidence="2">
    <location>
        <position position="88"/>
    </location>
</feature>
<feature type="domain" description="Translation initiation factor 3 N-terminal" evidence="1">
    <location>
        <begin position="2"/>
        <end position="69"/>
    </location>
</feature>
<evidence type="ECO:0000259" key="1">
    <source>
        <dbReference type="Pfam" id="PF05198"/>
    </source>
</evidence>
<dbReference type="PANTHER" id="PTHR10938:SF4">
    <property type="entry name" value="TRANSLATION INITIATION FACTOR IF3-1, MITOCHONDRIAL"/>
    <property type="match status" value="1"/>
</dbReference>
<proteinExistence type="predicted"/>
<dbReference type="InterPro" id="IPR036787">
    <property type="entry name" value="T_IF-3_N_sf"/>
</dbReference>
<dbReference type="SUPFAM" id="SSF54364">
    <property type="entry name" value="Translation initiation factor IF3, N-terminal domain"/>
    <property type="match status" value="1"/>
</dbReference>
<dbReference type="Gene3D" id="3.10.20.80">
    <property type="entry name" value="Translation initiation factor 3 (IF-3), N-terminal domain"/>
    <property type="match status" value="1"/>
</dbReference>
<sequence length="88" mass="9885">MVAVVMEVVTRHRVVSIQEALYLARKLGLDLVEVQRKAKVEGAGANTFNPAVCKLMDYCKEKYKQDVKFKGRVKDKASTALRSAEVKE</sequence>
<reference evidence="2 3" key="1">
    <citation type="journal article" date="2020" name="Nat. Food">
        <title>A phased Vanilla planifolia genome enables genetic improvement of flavour and production.</title>
        <authorList>
            <person name="Hasing T."/>
            <person name="Tang H."/>
            <person name="Brym M."/>
            <person name="Khazi F."/>
            <person name="Huang T."/>
            <person name="Chambers A.H."/>
        </authorList>
    </citation>
    <scope>NUCLEOTIDE SEQUENCE [LARGE SCALE GENOMIC DNA]</scope>
    <source>
        <tissue evidence="2">Leaf</tissue>
    </source>
</reference>
<dbReference type="AlphaFoldDB" id="A0A835U391"/>
<dbReference type="Proteomes" id="UP000639772">
    <property type="component" value="Unassembled WGS sequence"/>
</dbReference>
<dbReference type="EMBL" id="JADCNM010000395">
    <property type="protein sequence ID" value="KAG0447909.1"/>
    <property type="molecule type" value="Genomic_DNA"/>
</dbReference>
<comment type="caution">
    <text evidence="2">The sequence shown here is derived from an EMBL/GenBank/DDBJ whole genome shotgun (WGS) entry which is preliminary data.</text>
</comment>
<dbReference type="GO" id="GO:0003743">
    <property type="term" value="F:translation initiation factor activity"/>
    <property type="evidence" value="ECO:0007669"/>
    <property type="project" value="InterPro"/>
</dbReference>
<dbReference type="InterPro" id="IPR001288">
    <property type="entry name" value="Translation_initiation_fac_3"/>
</dbReference>
<gene>
    <name evidence="2" type="ORF">HPP92_028094</name>
</gene>
<protein>
    <recommendedName>
        <fullName evidence="1">Translation initiation factor 3 N-terminal domain-containing protein</fullName>
    </recommendedName>
</protein>
<dbReference type="GO" id="GO:0032790">
    <property type="term" value="P:ribosome disassembly"/>
    <property type="evidence" value="ECO:0007669"/>
    <property type="project" value="TreeGrafter"/>
</dbReference>